<evidence type="ECO:0000256" key="6">
    <source>
        <dbReference type="ARBA" id="ARBA00035443"/>
    </source>
</evidence>
<sequence length="116" mass="11880">MRYVAAYLLATLGGNKDPSASDIKAILESVGIDVDSESLDVVIKELSGKDISEVIAEGKTKLASVPTGGAAMAGAAAGGGGAPAAAADTKEEEKKEEKKEEEEEESDDDMGFGLFD</sequence>
<proteinExistence type="inferred from homology"/>
<evidence type="ECO:0000256" key="2">
    <source>
        <dbReference type="ARBA" id="ARBA00005436"/>
    </source>
</evidence>
<evidence type="ECO:0000256" key="3">
    <source>
        <dbReference type="ARBA" id="ARBA00022980"/>
    </source>
</evidence>
<dbReference type="Pfam" id="PF00428">
    <property type="entry name" value="Ribosomal_60s"/>
    <property type="match status" value="1"/>
</dbReference>
<dbReference type="Gene3D" id="1.10.10.1410">
    <property type="match status" value="1"/>
</dbReference>
<comment type="function">
    <text evidence="1">Plays an important role in the elongation step of protein synthesis.</text>
</comment>
<accession>A0ABN8MC87</accession>
<dbReference type="InterPro" id="IPR027534">
    <property type="entry name" value="Ribosomal_P1/P2"/>
</dbReference>
<comment type="caution">
    <text evidence="8">The sequence shown here is derived from an EMBL/GenBank/DDBJ whole genome shotgun (WGS) entry which is preliminary data.</text>
</comment>
<evidence type="ECO:0000313" key="8">
    <source>
        <dbReference type="EMBL" id="CAH3027035.1"/>
    </source>
</evidence>
<evidence type="ECO:0000256" key="7">
    <source>
        <dbReference type="SAM" id="MobiDB-lite"/>
    </source>
</evidence>
<dbReference type="PANTHER" id="PTHR21141">
    <property type="entry name" value="60S ACIDIC RIBOSOMAL PROTEIN FAMILY MEMBER"/>
    <property type="match status" value="1"/>
</dbReference>
<organism evidence="8 9">
    <name type="scientific">Porites evermanni</name>
    <dbReference type="NCBI Taxonomy" id="104178"/>
    <lineage>
        <taxon>Eukaryota</taxon>
        <taxon>Metazoa</taxon>
        <taxon>Cnidaria</taxon>
        <taxon>Anthozoa</taxon>
        <taxon>Hexacorallia</taxon>
        <taxon>Scleractinia</taxon>
        <taxon>Fungiina</taxon>
        <taxon>Poritidae</taxon>
        <taxon>Porites</taxon>
    </lineage>
</organism>
<evidence type="ECO:0000256" key="5">
    <source>
        <dbReference type="ARBA" id="ARBA00035301"/>
    </source>
</evidence>
<keyword evidence="4" id="KW-0687">Ribonucleoprotein</keyword>
<evidence type="ECO:0000256" key="4">
    <source>
        <dbReference type="ARBA" id="ARBA00023274"/>
    </source>
</evidence>
<evidence type="ECO:0000313" key="9">
    <source>
        <dbReference type="Proteomes" id="UP001159427"/>
    </source>
</evidence>
<evidence type="ECO:0000256" key="1">
    <source>
        <dbReference type="ARBA" id="ARBA00003362"/>
    </source>
</evidence>
<dbReference type="InterPro" id="IPR044076">
    <property type="entry name" value="Ribosomal_P2"/>
</dbReference>
<dbReference type="HAMAP" id="MF_01478">
    <property type="entry name" value="Ribosomal_L12_arch"/>
    <property type="match status" value="1"/>
</dbReference>
<feature type="region of interest" description="Disordered" evidence="7">
    <location>
        <begin position="70"/>
        <end position="116"/>
    </location>
</feature>
<gene>
    <name evidence="8" type="ORF">PEVE_00030536</name>
</gene>
<protein>
    <recommendedName>
        <fullName evidence="5">Large ribosomal subunit protein P2</fullName>
    </recommendedName>
    <alternativeName>
        <fullName evidence="6">60S acidic ribosomal protein P2</fullName>
    </alternativeName>
</protein>
<dbReference type="Proteomes" id="UP001159427">
    <property type="component" value="Unassembled WGS sequence"/>
</dbReference>
<dbReference type="CDD" id="cd05833">
    <property type="entry name" value="Ribosomal_P2"/>
    <property type="match status" value="1"/>
</dbReference>
<name>A0ABN8MC87_9CNID</name>
<feature type="compositionally biased region" description="Acidic residues" evidence="7">
    <location>
        <begin position="99"/>
        <end position="110"/>
    </location>
</feature>
<keyword evidence="9" id="KW-1185">Reference proteome</keyword>
<dbReference type="PANTHER" id="PTHR21141:SF5">
    <property type="entry name" value="LARGE RIBOSOMAL SUBUNIT PROTEIN P2"/>
    <property type="match status" value="1"/>
</dbReference>
<comment type="similarity">
    <text evidence="2">Belongs to the eukaryotic ribosomal protein P1/P2 family.</text>
</comment>
<keyword evidence="3" id="KW-0689">Ribosomal protein</keyword>
<reference evidence="8 9" key="1">
    <citation type="submission" date="2022-05" db="EMBL/GenBank/DDBJ databases">
        <authorList>
            <consortium name="Genoscope - CEA"/>
            <person name="William W."/>
        </authorList>
    </citation>
    <scope>NUCLEOTIDE SEQUENCE [LARGE SCALE GENOMIC DNA]</scope>
</reference>
<dbReference type="InterPro" id="IPR038716">
    <property type="entry name" value="P1/P2_N_sf"/>
</dbReference>
<feature type="compositionally biased region" description="Basic and acidic residues" evidence="7">
    <location>
        <begin position="88"/>
        <end position="98"/>
    </location>
</feature>
<dbReference type="EMBL" id="CALNXI010000432">
    <property type="protein sequence ID" value="CAH3027035.1"/>
    <property type="molecule type" value="Genomic_DNA"/>
</dbReference>